<protein>
    <submittedName>
        <fullName evidence="1">Uncharacterized protein</fullName>
    </submittedName>
</protein>
<evidence type="ECO:0000313" key="1">
    <source>
        <dbReference type="EMBL" id="JAH07783.1"/>
    </source>
</evidence>
<sequence>MTSQNLSIMVPALCSHILLHPLSLGNFPHDFAVVVCNLLIIQHTHSSEL</sequence>
<proteinExistence type="predicted"/>
<accession>A0A0E9PVB2</accession>
<reference evidence="1" key="2">
    <citation type="journal article" date="2015" name="Fish Shellfish Immunol.">
        <title>Early steps in the European eel (Anguilla anguilla)-Vibrio vulnificus interaction in the gills: Role of the RtxA13 toxin.</title>
        <authorList>
            <person name="Callol A."/>
            <person name="Pajuelo D."/>
            <person name="Ebbesson L."/>
            <person name="Teles M."/>
            <person name="MacKenzie S."/>
            <person name="Amaro C."/>
        </authorList>
    </citation>
    <scope>NUCLEOTIDE SEQUENCE</scope>
</reference>
<dbReference type="EMBL" id="GBXM01100794">
    <property type="protein sequence ID" value="JAH07783.1"/>
    <property type="molecule type" value="Transcribed_RNA"/>
</dbReference>
<name>A0A0E9PVB2_ANGAN</name>
<reference evidence="1" key="1">
    <citation type="submission" date="2014-11" db="EMBL/GenBank/DDBJ databases">
        <authorList>
            <person name="Amaro Gonzalez C."/>
        </authorList>
    </citation>
    <scope>NUCLEOTIDE SEQUENCE</scope>
</reference>
<dbReference type="AlphaFoldDB" id="A0A0E9PVB2"/>
<organism evidence="1">
    <name type="scientific">Anguilla anguilla</name>
    <name type="common">European freshwater eel</name>
    <name type="synonym">Muraena anguilla</name>
    <dbReference type="NCBI Taxonomy" id="7936"/>
    <lineage>
        <taxon>Eukaryota</taxon>
        <taxon>Metazoa</taxon>
        <taxon>Chordata</taxon>
        <taxon>Craniata</taxon>
        <taxon>Vertebrata</taxon>
        <taxon>Euteleostomi</taxon>
        <taxon>Actinopterygii</taxon>
        <taxon>Neopterygii</taxon>
        <taxon>Teleostei</taxon>
        <taxon>Anguilliformes</taxon>
        <taxon>Anguillidae</taxon>
        <taxon>Anguilla</taxon>
    </lineage>
</organism>